<dbReference type="InterPro" id="IPR009045">
    <property type="entry name" value="Zn_M74/Hedgehog-like"/>
</dbReference>
<dbReference type="PANTHER" id="PTHR34385">
    <property type="entry name" value="D-ALANYL-D-ALANINE CARBOXYPEPTIDASE"/>
    <property type="match status" value="1"/>
</dbReference>
<sequence length="180" mass="19666">MAALPPRVASLHAELGIDPAMLRARRLKPHAEAKRLQPVGIGTDGRDKMLVPAAATAWLAMREAAAIDGVELLLISAFRGVEFQAMLIRNKLQRGMTIDDALKINAAPGFSEHHTGRAVDVGTPGVAALDEGFETTAAFAWLSEAAQSFGFYLSYPRGNAEGYWYEPWHWCWHRGVRNAA</sequence>
<dbReference type="GO" id="GO:0008233">
    <property type="term" value="F:peptidase activity"/>
    <property type="evidence" value="ECO:0007669"/>
    <property type="project" value="InterPro"/>
</dbReference>
<dbReference type="SUPFAM" id="SSF55166">
    <property type="entry name" value="Hedgehog/DD-peptidase"/>
    <property type="match status" value="1"/>
</dbReference>
<feature type="domain" description="D-alanyl-D-alanine carboxypeptidase-like core" evidence="1">
    <location>
        <begin position="50"/>
        <end position="173"/>
    </location>
</feature>
<dbReference type="InterPro" id="IPR003709">
    <property type="entry name" value="VanY-like_core_dom"/>
</dbReference>
<dbReference type="Pfam" id="PF02557">
    <property type="entry name" value="VanY"/>
    <property type="match status" value="1"/>
</dbReference>
<keyword evidence="3" id="KW-1185">Reference proteome</keyword>
<evidence type="ECO:0000259" key="1">
    <source>
        <dbReference type="Pfam" id="PF02557"/>
    </source>
</evidence>
<dbReference type="EMBL" id="JAAVXB010000005">
    <property type="protein sequence ID" value="NKF22955.1"/>
    <property type="molecule type" value="Genomic_DNA"/>
</dbReference>
<dbReference type="GO" id="GO:0006508">
    <property type="term" value="P:proteolysis"/>
    <property type="evidence" value="ECO:0007669"/>
    <property type="project" value="InterPro"/>
</dbReference>
<comment type="caution">
    <text evidence="2">The sequence shown here is derived from an EMBL/GenBank/DDBJ whole genome shotgun (WGS) entry which is preliminary data.</text>
</comment>
<evidence type="ECO:0000313" key="3">
    <source>
        <dbReference type="Proteomes" id="UP000653472"/>
    </source>
</evidence>
<dbReference type="InterPro" id="IPR052179">
    <property type="entry name" value="DD-CPase-like"/>
</dbReference>
<dbReference type="PANTHER" id="PTHR34385:SF1">
    <property type="entry name" value="PEPTIDOGLYCAN L-ALANYL-D-GLUTAMATE ENDOPEPTIDASE CWLK"/>
    <property type="match status" value="1"/>
</dbReference>
<dbReference type="CDD" id="cd14852">
    <property type="entry name" value="LD-carboxypeptidase"/>
    <property type="match status" value="1"/>
</dbReference>
<dbReference type="Gene3D" id="3.30.1380.10">
    <property type="match status" value="1"/>
</dbReference>
<dbReference type="InterPro" id="IPR058193">
    <property type="entry name" value="VanY/YodJ_core_dom"/>
</dbReference>
<evidence type="ECO:0000313" key="2">
    <source>
        <dbReference type="EMBL" id="NKF22955.1"/>
    </source>
</evidence>
<accession>A0A970B6U0</accession>
<dbReference type="AlphaFoldDB" id="A0A970B6U0"/>
<dbReference type="Proteomes" id="UP000653472">
    <property type="component" value="Unassembled WGS sequence"/>
</dbReference>
<proteinExistence type="predicted"/>
<name>A0A970B6U0_9GAMM</name>
<protein>
    <submittedName>
        <fullName evidence="2">M15 family metallopeptidase</fullName>
    </submittedName>
</protein>
<reference evidence="2" key="1">
    <citation type="submission" date="2020-03" db="EMBL/GenBank/DDBJ databases">
        <title>Solimonas marina sp. nov., isolated from deep seawater of the Pacific Ocean.</title>
        <authorList>
            <person name="Liu X."/>
            <person name="Lai Q."/>
            <person name="Sun F."/>
            <person name="Gai Y."/>
            <person name="Li G."/>
            <person name="Shao Z."/>
        </authorList>
    </citation>
    <scope>NUCLEOTIDE SEQUENCE</scope>
    <source>
        <strain evidence="2">C16B3</strain>
    </source>
</reference>
<gene>
    <name evidence="2" type="ORF">G7Y82_11550</name>
</gene>
<organism evidence="2 3">
    <name type="scientific">Solimonas marina</name>
    <dbReference type="NCBI Taxonomy" id="2714601"/>
    <lineage>
        <taxon>Bacteria</taxon>
        <taxon>Pseudomonadati</taxon>
        <taxon>Pseudomonadota</taxon>
        <taxon>Gammaproteobacteria</taxon>
        <taxon>Nevskiales</taxon>
        <taxon>Nevskiaceae</taxon>
        <taxon>Solimonas</taxon>
    </lineage>
</organism>